<proteinExistence type="predicted"/>
<feature type="non-terminal residue" evidence="1">
    <location>
        <position position="88"/>
    </location>
</feature>
<dbReference type="EMBL" id="OW240917">
    <property type="protein sequence ID" value="CAH2299913.1"/>
    <property type="molecule type" value="Genomic_DNA"/>
</dbReference>
<gene>
    <name evidence="1" type="ORF">PECUL_23A001545</name>
</gene>
<feature type="non-terminal residue" evidence="1">
    <location>
        <position position="1"/>
    </location>
</feature>
<sequence length="88" mass="10107">PEHEPALLQLHYSLVRQPFPPKPEFQEVPAASMYCRPPESLQECKPCMWYLLCKTRLSNLAQNLEHITSKSCRSAPLGEGGKAEKRWQ</sequence>
<accession>A0AAD1SJD7</accession>
<organism evidence="1 2">
    <name type="scientific">Pelobates cultripes</name>
    <name type="common">Western spadefoot toad</name>
    <dbReference type="NCBI Taxonomy" id="61616"/>
    <lineage>
        <taxon>Eukaryota</taxon>
        <taxon>Metazoa</taxon>
        <taxon>Chordata</taxon>
        <taxon>Craniata</taxon>
        <taxon>Vertebrata</taxon>
        <taxon>Euteleostomi</taxon>
        <taxon>Amphibia</taxon>
        <taxon>Batrachia</taxon>
        <taxon>Anura</taxon>
        <taxon>Pelobatoidea</taxon>
        <taxon>Pelobatidae</taxon>
        <taxon>Pelobates</taxon>
    </lineage>
</organism>
<evidence type="ECO:0000313" key="1">
    <source>
        <dbReference type="EMBL" id="CAH2299913.1"/>
    </source>
</evidence>
<keyword evidence="2" id="KW-1185">Reference proteome</keyword>
<reference evidence="1" key="1">
    <citation type="submission" date="2022-03" db="EMBL/GenBank/DDBJ databases">
        <authorList>
            <person name="Alioto T."/>
            <person name="Alioto T."/>
            <person name="Gomez Garrido J."/>
        </authorList>
    </citation>
    <scope>NUCLEOTIDE SEQUENCE</scope>
</reference>
<evidence type="ECO:0000313" key="2">
    <source>
        <dbReference type="Proteomes" id="UP001295444"/>
    </source>
</evidence>
<dbReference type="AlphaFoldDB" id="A0AAD1SJD7"/>
<name>A0AAD1SJD7_PELCU</name>
<dbReference type="Proteomes" id="UP001295444">
    <property type="component" value="Chromosome 06"/>
</dbReference>
<protein>
    <submittedName>
        <fullName evidence="1">Uncharacterized protein</fullName>
    </submittedName>
</protein>